<evidence type="ECO:0000256" key="8">
    <source>
        <dbReference type="ARBA" id="ARBA00022932"/>
    </source>
</evidence>
<evidence type="ECO:0000256" key="1">
    <source>
        <dbReference type="ARBA" id="ARBA00022722"/>
    </source>
</evidence>
<proteinExistence type="predicted"/>
<dbReference type="PANTHER" id="PTHR42648:SF11">
    <property type="entry name" value="TRANSPOSON TY4-P GAG-POL POLYPROTEIN"/>
    <property type="match status" value="1"/>
</dbReference>
<dbReference type="SUPFAM" id="SSF53098">
    <property type="entry name" value="Ribonuclease H-like"/>
    <property type="match status" value="1"/>
</dbReference>
<dbReference type="AlphaFoldDB" id="A0A3M6VNH2"/>
<evidence type="ECO:0000256" key="4">
    <source>
        <dbReference type="ARBA" id="ARBA00022801"/>
    </source>
</evidence>
<keyword evidence="5" id="KW-0460">Magnesium</keyword>
<dbReference type="GO" id="GO:0046872">
    <property type="term" value="F:metal ion binding"/>
    <property type="evidence" value="ECO:0007669"/>
    <property type="project" value="UniProtKB-KW"/>
</dbReference>
<dbReference type="GO" id="GO:0003676">
    <property type="term" value="F:nucleic acid binding"/>
    <property type="evidence" value="ECO:0007669"/>
    <property type="project" value="InterPro"/>
</dbReference>
<organism evidence="11 12">
    <name type="scientific">Peronospora effusa</name>
    <dbReference type="NCBI Taxonomy" id="542832"/>
    <lineage>
        <taxon>Eukaryota</taxon>
        <taxon>Sar</taxon>
        <taxon>Stramenopiles</taxon>
        <taxon>Oomycota</taxon>
        <taxon>Peronosporomycetes</taxon>
        <taxon>Peronosporales</taxon>
        <taxon>Peronosporaceae</taxon>
        <taxon>Peronospora</taxon>
    </lineage>
</organism>
<keyword evidence="8" id="KW-0239">DNA-directed DNA polymerase</keyword>
<evidence type="ECO:0000256" key="2">
    <source>
        <dbReference type="ARBA" id="ARBA00022723"/>
    </source>
</evidence>
<dbReference type="GO" id="GO:0003887">
    <property type="term" value="F:DNA-directed DNA polymerase activity"/>
    <property type="evidence" value="ECO:0007669"/>
    <property type="project" value="UniProtKB-KW"/>
</dbReference>
<evidence type="ECO:0000256" key="3">
    <source>
        <dbReference type="ARBA" id="ARBA00022759"/>
    </source>
</evidence>
<gene>
    <name evidence="11" type="ORF">DD238_005998</name>
</gene>
<evidence type="ECO:0000259" key="10">
    <source>
        <dbReference type="PROSITE" id="PS50994"/>
    </source>
</evidence>
<dbReference type="InterPro" id="IPR039537">
    <property type="entry name" value="Retrotran_Ty1/copia-like"/>
</dbReference>
<keyword evidence="12" id="KW-1185">Reference proteome</keyword>
<keyword evidence="8" id="KW-0548">Nucleotidyltransferase</keyword>
<name>A0A3M6VNH2_9STRA</name>
<dbReference type="GO" id="GO:0003964">
    <property type="term" value="F:RNA-directed DNA polymerase activity"/>
    <property type="evidence" value="ECO:0007669"/>
    <property type="project" value="UniProtKB-KW"/>
</dbReference>
<sequence length="199" mass="22715">MDESCQRNGIVHQKTVPYSPQQNGVAERVNRMIMEKARSMMHYKGVSTSWWTEAISTAVYLTNRKTNSTHTDATSYAIGFKMKPRLDPLRIYGSIGYAHVDDAKRTKLEPKSFTCMFLGYGDNTKGYRVYDLELDKGQDVNISEARRTREPSLLLGNGLIMADENTMDSGDDPYMTIISIRRHPNDLVLMKTNCLQKLY</sequence>
<comment type="caution">
    <text evidence="11">The sequence shown here is derived from an EMBL/GenBank/DDBJ whole genome shotgun (WGS) entry which is preliminary data.</text>
</comment>
<keyword evidence="6" id="KW-0229">DNA integration</keyword>
<dbReference type="GO" id="GO:0006310">
    <property type="term" value="P:DNA recombination"/>
    <property type="evidence" value="ECO:0007669"/>
    <property type="project" value="UniProtKB-KW"/>
</dbReference>
<dbReference type="InterPro" id="IPR036397">
    <property type="entry name" value="RNaseH_sf"/>
</dbReference>
<keyword evidence="8" id="KW-0808">Transferase</keyword>
<evidence type="ECO:0000313" key="11">
    <source>
        <dbReference type="EMBL" id="RMX68269.1"/>
    </source>
</evidence>
<evidence type="ECO:0000256" key="6">
    <source>
        <dbReference type="ARBA" id="ARBA00022908"/>
    </source>
</evidence>
<dbReference type="Gene3D" id="3.30.420.10">
    <property type="entry name" value="Ribonuclease H-like superfamily/Ribonuclease H"/>
    <property type="match status" value="1"/>
</dbReference>
<keyword evidence="9" id="KW-0233">DNA recombination</keyword>
<dbReference type="GO" id="GO:0004519">
    <property type="term" value="F:endonuclease activity"/>
    <property type="evidence" value="ECO:0007669"/>
    <property type="project" value="UniProtKB-KW"/>
</dbReference>
<dbReference type="GO" id="GO:0015074">
    <property type="term" value="P:DNA integration"/>
    <property type="evidence" value="ECO:0007669"/>
    <property type="project" value="UniProtKB-KW"/>
</dbReference>
<dbReference type="STRING" id="542832.A0A3M6VNH2"/>
<dbReference type="PANTHER" id="PTHR42648">
    <property type="entry name" value="TRANSPOSASE, PUTATIVE-RELATED"/>
    <property type="match status" value="1"/>
</dbReference>
<evidence type="ECO:0000313" key="12">
    <source>
        <dbReference type="Proteomes" id="UP000282087"/>
    </source>
</evidence>
<dbReference type="GO" id="GO:0016787">
    <property type="term" value="F:hydrolase activity"/>
    <property type="evidence" value="ECO:0007669"/>
    <property type="project" value="UniProtKB-KW"/>
</dbReference>
<evidence type="ECO:0000256" key="7">
    <source>
        <dbReference type="ARBA" id="ARBA00022918"/>
    </source>
</evidence>
<feature type="domain" description="Integrase catalytic" evidence="10">
    <location>
        <begin position="1"/>
        <end position="83"/>
    </location>
</feature>
<dbReference type="InterPro" id="IPR012337">
    <property type="entry name" value="RNaseH-like_sf"/>
</dbReference>
<evidence type="ECO:0000256" key="5">
    <source>
        <dbReference type="ARBA" id="ARBA00022842"/>
    </source>
</evidence>
<reference evidence="11 12" key="1">
    <citation type="submission" date="2018-06" db="EMBL/GenBank/DDBJ databases">
        <title>Comparative genomics of downy mildews reveals potential adaptations to biotrophy.</title>
        <authorList>
            <person name="Fletcher K."/>
            <person name="Klosterman S.J."/>
            <person name="Derevnina L."/>
            <person name="Martin F."/>
            <person name="Koike S."/>
            <person name="Reyes Chin-Wo S."/>
            <person name="Mou B."/>
            <person name="Michelmore R."/>
        </authorList>
    </citation>
    <scope>NUCLEOTIDE SEQUENCE [LARGE SCALE GENOMIC DNA]</scope>
    <source>
        <strain evidence="11 12">R14</strain>
    </source>
</reference>
<keyword evidence="1" id="KW-0540">Nuclease</keyword>
<dbReference type="Pfam" id="PF25597">
    <property type="entry name" value="SH3_retrovirus"/>
    <property type="match status" value="1"/>
</dbReference>
<accession>A0A3M6VNH2</accession>
<keyword evidence="7" id="KW-0695">RNA-directed DNA polymerase</keyword>
<protein>
    <recommendedName>
        <fullName evidence="10">Integrase catalytic domain-containing protein</fullName>
    </recommendedName>
</protein>
<dbReference type="Proteomes" id="UP000282087">
    <property type="component" value="Unassembled WGS sequence"/>
</dbReference>
<dbReference type="PROSITE" id="PS50994">
    <property type="entry name" value="INTEGRASE"/>
    <property type="match status" value="1"/>
</dbReference>
<evidence type="ECO:0000256" key="9">
    <source>
        <dbReference type="ARBA" id="ARBA00023172"/>
    </source>
</evidence>
<dbReference type="InterPro" id="IPR057670">
    <property type="entry name" value="SH3_retrovirus"/>
</dbReference>
<dbReference type="EMBL" id="QLLG01000085">
    <property type="protein sequence ID" value="RMX68269.1"/>
    <property type="molecule type" value="Genomic_DNA"/>
</dbReference>
<keyword evidence="4" id="KW-0378">Hydrolase</keyword>
<keyword evidence="2" id="KW-0479">Metal-binding</keyword>
<dbReference type="InterPro" id="IPR001584">
    <property type="entry name" value="Integrase_cat-core"/>
</dbReference>
<keyword evidence="3" id="KW-0255">Endonuclease</keyword>
<dbReference type="VEuPathDB" id="FungiDB:DD237_008136"/>